<reference evidence="1" key="1">
    <citation type="submission" date="2021-06" db="EMBL/GenBank/DDBJ databases">
        <authorList>
            <person name="Kallberg Y."/>
            <person name="Tangrot J."/>
            <person name="Rosling A."/>
        </authorList>
    </citation>
    <scope>NUCLEOTIDE SEQUENCE</scope>
    <source>
        <strain evidence="1">CL551</strain>
    </source>
</reference>
<evidence type="ECO:0000313" key="2">
    <source>
        <dbReference type="Proteomes" id="UP000789342"/>
    </source>
</evidence>
<dbReference type="Pfam" id="PF00702">
    <property type="entry name" value="Hydrolase"/>
    <property type="match status" value="1"/>
</dbReference>
<dbReference type="InterPro" id="IPR036412">
    <property type="entry name" value="HAD-like_sf"/>
</dbReference>
<dbReference type="PANTHER" id="PTHR47829:SF1">
    <property type="entry name" value="HAD FAMILY PHOSPHATASE"/>
    <property type="match status" value="1"/>
</dbReference>
<evidence type="ECO:0000313" key="1">
    <source>
        <dbReference type="EMBL" id="CAG8735975.1"/>
    </source>
</evidence>
<keyword evidence="2" id="KW-1185">Reference proteome</keyword>
<dbReference type="AlphaFoldDB" id="A0A9N9NI16"/>
<dbReference type="PANTHER" id="PTHR47829">
    <property type="entry name" value="HYDROLASE, PUTATIVE (AFU_ORTHOLOGUE AFUA_1G12880)-RELATED"/>
    <property type="match status" value="1"/>
</dbReference>
<dbReference type="GO" id="GO:0016791">
    <property type="term" value="F:phosphatase activity"/>
    <property type="evidence" value="ECO:0007669"/>
    <property type="project" value="UniProtKB-ARBA"/>
</dbReference>
<accession>A0A9N9NI16</accession>
<dbReference type="NCBIfam" id="TIGR01509">
    <property type="entry name" value="HAD-SF-IA-v3"/>
    <property type="match status" value="1"/>
</dbReference>
<comment type="caution">
    <text evidence="1">The sequence shown here is derived from an EMBL/GenBank/DDBJ whole genome shotgun (WGS) entry which is preliminary data.</text>
</comment>
<dbReference type="Gene3D" id="3.40.50.1000">
    <property type="entry name" value="HAD superfamily/HAD-like"/>
    <property type="match status" value="1"/>
</dbReference>
<name>A0A9N9NI16_9GLOM</name>
<dbReference type="InterPro" id="IPR006439">
    <property type="entry name" value="HAD-SF_hydro_IA"/>
</dbReference>
<dbReference type="EMBL" id="CAJVPV010028235">
    <property type="protein sequence ID" value="CAG8735975.1"/>
    <property type="molecule type" value="Genomic_DNA"/>
</dbReference>
<dbReference type="OrthoDB" id="1694274at2759"/>
<dbReference type="SFLD" id="SFLDG01129">
    <property type="entry name" value="C1.5:_HAD__Beta-PGM__Phosphata"/>
    <property type="match status" value="1"/>
</dbReference>
<dbReference type="InterPro" id="IPR023198">
    <property type="entry name" value="PGP-like_dom2"/>
</dbReference>
<dbReference type="InterPro" id="IPR023214">
    <property type="entry name" value="HAD_sf"/>
</dbReference>
<dbReference type="CDD" id="cd02603">
    <property type="entry name" value="HAD_sEH-N_like"/>
    <property type="match status" value="1"/>
</dbReference>
<protein>
    <submittedName>
        <fullName evidence="1">971_t:CDS:1</fullName>
    </submittedName>
</protein>
<dbReference type="Proteomes" id="UP000789342">
    <property type="component" value="Unassembled WGS sequence"/>
</dbReference>
<organism evidence="1 2">
    <name type="scientific">Acaulospora morrowiae</name>
    <dbReference type="NCBI Taxonomy" id="94023"/>
    <lineage>
        <taxon>Eukaryota</taxon>
        <taxon>Fungi</taxon>
        <taxon>Fungi incertae sedis</taxon>
        <taxon>Mucoromycota</taxon>
        <taxon>Glomeromycotina</taxon>
        <taxon>Glomeromycetes</taxon>
        <taxon>Diversisporales</taxon>
        <taxon>Acaulosporaceae</taxon>
        <taxon>Acaulospora</taxon>
    </lineage>
</organism>
<sequence>MTSYKAVIFDIGGVCVGSPFNGIAKYEKEHHLPPNFINVAKRGESGAFQRLERGEISLQEFYKIFGKELSDPKNKEYYLEYTRLREGSTAIDESHLPATTTIDGRELFIKMISEYTVIDPVVFEALKSLRASKKYKIVALTNNFQVSPDDSQEIELLGGGAHTELKNLFDEYFESCIIGLRKPDPKIFIYACSKLNIEPKDAIFLDDIGMNLKAAKELGMKTIKVELGNSEKAIKELENLLGISLLNNTATDVKLSKI</sequence>
<proteinExistence type="predicted"/>
<dbReference type="Gene3D" id="1.10.150.240">
    <property type="entry name" value="Putative phosphatase, domain 2"/>
    <property type="match status" value="1"/>
</dbReference>
<dbReference type="SFLD" id="SFLDS00003">
    <property type="entry name" value="Haloacid_Dehalogenase"/>
    <property type="match status" value="1"/>
</dbReference>
<dbReference type="SUPFAM" id="SSF56784">
    <property type="entry name" value="HAD-like"/>
    <property type="match status" value="1"/>
</dbReference>
<dbReference type="PRINTS" id="PR00413">
    <property type="entry name" value="HADHALOGNASE"/>
</dbReference>
<dbReference type="InterPro" id="IPR052898">
    <property type="entry name" value="ACAD10-like"/>
</dbReference>
<gene>
    <name evidence="1" type="ORF">AMORRO_LOCUS14374</name>
</gene>